<evidence type="ECO:0000313" key="3">
    <source>
        <dbReference type="EMBL" id="KAL1527150.1"/>
    </source>
</evidence>
<feature type="compositionally biased region" description="Pro residues" evidence="2">
    <location>
        <begin position="197"/>
        <end position="209"/>
    </location>
</feature>
<reference evidence="3 4" key="1">
    <citation type="journal article" date="2024" name="Science">
        <title>Giant polyketide synthase enzymes in the biosynthesis of giant marine polyether toxins.</title>
        <authorList>
            <person name="Fallon T.R."/>
            <person name="Shende V.V."/>
            <person name="Wierzbicki I.H."/>
            <person name="Pendleton A.L."/>
            <person name="Watervoot N.F."/>
            <person name="Auber R.P."/>
            <person name="Gonzalez D.J."/>
            <person name="Wisecaver J.H."/>
            <person name="Moore B.S."/>
        </authorList>
    </citation>
    <scope>NUCLEOTIDE SEQUENCE [LARGE SCALE GENOMIC DNA]</scope>
    <source>
        <strain evidence="3 4">12B1</strain>
    </source>
</reference>
<dbReference type="EMBL" id="JBGBPQ010000003">
    <property type="protein sequence ID" value="KAL1527150.1"/>
    <property type="molecule type" value="Genomic_DNA"/>
</dbReference>
<accession>A0AB34JZN4</accession>
<dbReference type="Proteomes" id="UP001515480">
    <property type="component" value="Unassembled WGS sequence"/>
</dbReference>
<dbReference type="Pfam" id="PF13692">
    <property type="entry name" value="Glyco_trans_1_4"/>
    <property type="match status" value="1"/>
</dbReference>
<protein>
    <submittedName>
        <fullName evidence="3">Uncharacterized protein</fullName>
    </submittedName>
</protein>
<name>A0AB34JZN4_PRYPA</name>
<dbReference type="PANTHER" id="PTHR13037:SF24">
    <property type="entry name" value="POLYCOMB PROTEIN PCL-RELATED"/>
    <property type="match status" value="1"/>
</dbReference>
<feature type="region of interest" description="Disordered" evidence="2">
    <location>
        <begin position="491"/>
        <end position="547"/>
    </location>
</feature>
<proteinExistence type="predicted"/>
<organism evidence="3 4">
    <name type="scientific">Prymnesium parvum</name>
    <name type="common">Toxic golden alga</name>
    <dbReference type="NCBI Taxonomy" id="97485"/>
    <lineage>
        <taxon>Eukaryota</taxon>
        <taxon>Haptista</taxon>
        <taxon>Haptophyta</taxon>
        <taxon>Prymnesiophyceae</taxon>
        <taxon>Prymnesiales</taxon>
        <taxon>Prymnesiaceae</taxon>
        <taxon>Prymnesium</taxon>
    </lineage>
</organism>
<comment type="caution">
    <text evidence="3">The sequence shown here is derived from an EMBL/GenBank/DDBJ whole genome shotgun (WGS) entry which is preliminary data.</text>
</comment>
<feature type="compositionally biased region" description="Low complexity" evidence="2">
    <location>
        <begin position="501"/>
        <end position="540"/>
    </location>
</feature>
<evidence type="ECO:0000313" key="4">
    <source>
        <dbReference type="Proteomes" id="UP001515480"/>
    </source>
</evidence>
<feature type="region of interest" description="Disordered" evidence="2">
    <location>
        <begin position="192"/>
        <end position="236"/>
    </location>
</feature>
<dbReference type="AlphaFoldDB" id="A0AB34JZN4"/>
<dbReference type="Gene3D" id="3.40.50.2000">
    <property type="entry name" value="Glycogen Phosphorylase B"/>
    <property type="match status" value="1"/>
</dbReference>
<keyword evidence="1" id="KW-0945">Host-virus interaction</keyword>
<keyword evidence="4" id="KW-1185">Reference proteome</keyword>
<gene>
    <name evidence="3" type="ORF">AB1Y20_015831</name>
</gene>
<evidence type="ECO:0000256" key="2">
    <source>
        <dbReference type="SAM" id="MobiDB-lite"/>
    </source>
</evidence>
<sequence length="999" mass="103957">MGKLRLVLICLTAAAILVQLAPVLWPQRLVAPLTPTASAYTAPPPECDLFCTPGGAAEPTATDLSLPPLLPLPHDAVLLVYHTRGDGWLDCAVGGGAILQLPRHSPRLVRSSAAPAAFALPDEAWLRVPYPSTAAAAARADAVRPSCAAGGSTPADVASLLSLPHARCIVPAGSLVLSAAWAEARPLPLSPLSSSPLSPPPLSPPPLNATPPADAAADRAHTDPAPSAHADACARRDEPPAGLHELRLAAAASTRGQWTFSSHAPRAKASRPPRARAALLVRIPPRLPDGRLRAALAALSAQLRPAEEGEAAAVSVLLLGSRPLCDESPLALAFVRRHPSAAHLWLARPAAATPAAPPHLFSHELMRVWSLVVASPYRMVASAASPLPAGAVDARLEALRALAPRCDAVFLSPPAFPDAAAPLSTPAAPLLRAWQLFDRTPTLALRADGSIARRTPLGEPPLPWLDAAPVLAARLPRGALPAWRHATVASLCPSSPPSSPSSPSSSPSSSSSTTTTTSSSSSSSSSSSFSSSPSSSSPSSLPEEAADDGEATFDALRFWLGCLQAGLTLCTPSAAASDPAPPPVRGAMLRRLLDGARLSRLRVLLVAELPSPRVLQLISQLAAEGHAVSVVVAAAAAVAGETLADAGWRELCAACALRRAAECAACGEALERRPHRVAVVGDEALRRAHQFDLLLAVGALGGCAAPAAAQRLGRARGLPPPRLVVVDDDFLEAGGNASRHCPRGEAAAPSDEAADDAPLAASLTLALCDEDRHLLARQFPQRRIRALPLVPSAVPPESCRPDGLPALASAAESGDSSGCWSTTSDVLFVGGFSRANVLALRWLLRGVWPQLRRGVPRLKLHLVGAPQWGDEAAAAAFTEGIAVYDSIDNNEHLLRSARVVVSPRLVSSGTHSAAILALEKGIPIVTTPQGARGLRASRTEGMLSIGKTASEFAAHTLRLLQNVSAWTEQRSRARMHVVRHLGLGLLQHELRRAIFEVMR</sequence>
<dbReference type="SUPFAM" id="SSF53756">
    <property type="entry name" value="UDP-Glycosyltransferase/glycogen phosphorylase"/>
    <property type="match status" value="1"/>
</dbReference>
<evidence type="ECO:0000256" key="1">
    <source>
        <dbReference type="ARBA" id="ARBA00022581"/>
    </source>
</evidence>
<dbReference type="PANTHER" id="PTHR13037">
    <property type="entry name" value="FORMIN"/>
    <property type="match status" value="1"/>
</dbReference>